<dbReference type="PANTHER" id="PTHR35185:SF1">
    <property type="entry name" value="UPF0619 GPI-ANCHORED MEMBRANE PROTEIN C1322.10"/>
    <property type="match status" value="1"/>
</dbReference>
<gene>
    <name evidence="4" type="ORF">BD289DRAFT_113232</name>
</gene>
<sequence>MVSLNLLALAAVAAALEVTSPSSNSVWTVGDSQTVTWDSVSTDQSSFNIYLSNMVNYPSTTVLLASDVSTSAGSATIDGSKLTAGDSFTINFTNGTNTEQLYAQSNQFNFYYHHHQRHLHSYHDHDRHCHQRHCYWHFDWRLQHCDLDLDFWRWKGCGWLGRSYKQRDARRNTG</sequence>
<protein>
    <submittedName>
        <fullName evidence="4">Ser-Thr-rich glycosyl-phosphatidyl-inositol-anchored membrane family-domain-containing protein</fullName>
    </submittedName>
</protein>
<dbReference type="Pfam" id="PF10342">
    <property type="entry name" value="Kre9_KNH"/>
    <property type="match status" value="1"/>
</dbReference>
<feature type="signal peptide" evidence="2">
    <location>
        <begin position="1"/>
        <end position="15"/>
    </location>
</feature>
<evidence type="ECO:0000259" key="3">
    <source>
        <dbReference type="Pfam" id="PF10342"/>
    </source>
</evidence>
<evidence type="ECO:0000313" key="4">
    <source>
        <dbReference type="EMBL" id="PSR97252.1"/>
    </source>
</evidence>
<dbReference type="InterPro" id="IPR052479">
    <property type="entry name" value="GPI-anchor_Adhesion_Reg"/>
</dbReference>
<evidence type="ECO:0000313" key="5">
    <source>
        <dbReference type="Proteomes" id="UP000241462"/>
    </source>
</evidence>
<feature type="domain" description="Yeast cell wall synthesis Kre9/Knh1-like N-terminal" evidence="3">
    <location>
        <begin position="20"/>
        <end position="109"/>
    </location>
</feature>
<dbReference type="STRING" id="2025994.A0A2T3AGJ2"/>
<dbReference type="InParanoid" id="A0A2T3AGJ2"/>
<dbReference type="OrthoDB" id="5316007at2759"/>
<reference evidence="4 5" key="1">
    <citation type="journal article" date="2018" name="Mycol. Prog.">
        <title>Coniella lustricola, a new species from submerged detritus.</title>
        <authorList>
            <person name="Raudabaugh D.B."/>
            <person name="Iturriaga T."/>
            <person name="Carver A."/>
            <person name="Mondo S."/>
            <person name="Pangilinan J."/>
            <person name="Lipzen A."/>
            <person name="He G."/>
            <person name="Amirebrahimi M."/>
            <person name="Grigoriev I.V."/>
            <person name="Miller A.N."/>
        </authorList>
    </citation>
    <scope>NUCLEOTIDE SEQUENCE [LARGE SCALE GENOMIC DNA]</scope>
    <source>
        <strain evidence="4 5">B22-T-1</strain>
    </source>
</reference>
<evidence type="ECO:0000256" key="2">
    <source>
        <dbReference type="SAM" id="SignalP"/>
    </source>
</evidence>
<dbReference type="InterPro" id="IPR018466">
    <property type="entry name" value="Kre9/Knh1-like_N"/>
</dbReference>
<feature type="chain" id="PRO_5015660086" evidence="2">
    <location>
        <begin position="16"/>
        <end position="174"/>
    </location>
</feature>
<proteinExistence type="predicted"/>
<dbReference type="PANTHER" id="PTHR35185">
    <property type="entry name" value="SERINE/THREONINE-RICH PROTEIN ADG2-RELATED"/>
    <property type="match status" value="1"/>
</dbReference>
<dbReference type="Proteomes" id="UP000241462">
    <property type="component" value="Unassembled WGS sequence"/>
</dbReference>
<accession>A0A2T3AGJ2</accession>
<dbReference type="EMBL" id="KZ678393">
    <property type="protein sequence ID" value="PSR97252.1"/>
    <property type="molecule type" value="Genomic_DNA"/>
</dbReference>
<keyword evidence="5" id="KW-1185">Reference proteome</keyword>
<organism evidence="4 5">
    <name type="scientific">Coniella lustricola</name>
    <dbReference type="NCBI Taxonomy" id="2025994"/>
    <lineage>
        <taxon>Eukaryota</taxon>
        <taxon>Fungi</taxon>
        <taxon>Dikarya</taxon>
        <taxon>Ascomycota</taxon>
        <taxon>Pezizomycotina</taxon>
        <taxon>Sordariomycetes</taxon>
        <taxon>Sordariomycetidae</taxon>
        <taxon>Diaporthales</taxon>
        <taxon>Schizoparmaceae</taxon>
        <taxon>Coniella</taxon>
    </lineage>
</organism>
<name>A0A2T3AGJ2_9PEZI</name>
<dbReference type="AlphaFoldDB" id="A0A2T3AGJ2"/>
<evidence type="ECO:0000256" key="1">
    <source>
        <dbReference type="ARBA" id="ARBA00022729"/>
    </source>
</evidence>
<keyword evidence="1 2" id="KW-0732">Signal</keyword>